<dbReference type="Pfam" id="PF02362">
    <property type="entry name" value="B3"/>
    <property type="match status" value="1"/>
</dbReference>
<dbReference type="Proteomes" id="UP000593562">
    <property type="component" value="Unassembled WGS sequence"/>
</dbReference>
<reference evidence="8 9" key="1">
    <citation type="journal article" date="2020" name="Nat. Commun.">
        <title>Genome of Tripterygium wilfordii and identification of cytochrome P450 involved in triptolide biosynthesis.</title>
        <authorList>
            <person name="Tu L."/>
            <person name="Su P."/>
            <person name="Zhang Z."/>
            <person name="Gao L."/>
            <person name="Wang J."/>
            <person name="Hu T."/>
            <person name="Zhou J."/>
            <person name="Zhang Y."/>
            <person name="Zhao Y."/>
            <person name="Liu Y."/>
            <person name="Song Y."/>
            <person name="Tong Y."/>
            <person name="Lu Y."/>
            <person name="Yang J."/>
            <person name="Xu C."/>
            <person name="Jia M."/>
            <person name="Peters R.J."/>
            <person name="Huang L."/>
            <person name="Gao W."/>
        </authorList>
    </citation>
    <scope>NUCLEOTIDE SEQUENCE [LARGE SCALE GENOMIC DNA]</scope>
    <source>
        <strain evidence="9">cv. XIE 37</strain>
        <tissue evidence="8">Leaf</tissue>
    </source>
</reference>
<dbReference type="SMART" id="SM01019">
    <property type="entry name" value="B3"/>
    <property type="match status" value="1"/>
</dbReference>
<feature type="domain" description="TF-B3" evidence="7">
    <location>
        <begin position="109"/>
        <end position="216"/>
    </location>
</feature>
<dbReference type="InterPro" id="IPR015300">
    <property type="entry name" value="DNA-bd_pseudobarrel_sf"/>
</dbReference>
<evidence type="ECO:0000256" key="2">
    <source>
        <dbReference type="ARBA" id="ARBA00023015"/>
    </source>
</evidence>
<dbReference type="PANTHER" id="PTHR31541">
    <property type="entry name" value="B3 DOMAIN PLANT PROTEIN-RELATED"/>
    <property type="match status" value="1"/>
</dbReference>
<keyword evidence="5" id="KW-0539">Nucleus</keyword>
<keyword evidence="3" id="KW-0238">DNA-binding</keyword>
<evidence type="ECO:0000256" key="1">
    <source>
        <dbReference type="ARBA" id="ARBA00004123"/>
    </source>
</evidence>
<evidence type="ECO:0000256" key="3">
    <source>
        <dbReference type="ARBA" id="ARBA00023125"/>
    </source>
</evidence>
<feature type="compositionally biased region" description="Pro residues" evidence="6">
    <location>
        <begin position="62"/>
        <end position="74"/>
    </location>
</feature>
<evidence type="ECO:0000256" key="4">
    <source>
        <dbReference type="ARBA" id="ARBA00023163"/>
    </source>
</evidence>
<dbReference type="GO" id="GO:0003677">
    <property type="term" value="F:DNA binding"/>
    <property type="evidence" value="ECO:0007669"/>
    <property type="project" value="UniProtKB-KW"/>
</dbReference>
<dbReference type="Gene3D" id="2.40.330.10">
    <property type="entry name" value="DNA-binding pseudobarrel domain"/>
    <property type="match status" value="1"/>
</dbReference>
<feature type="region of interest" description="Disordered" evidence="6">
    <location>
        <begin position="221"/>
        <end position="244"/>
    </location>
</feature>
<name>A0A7J7CDE7_TRIWF</name>
<comment type="subcellular location">
    <subcellularLocation>
        <location evidence="1">Nucleus</location>
    </subcellularLocation>
</comment>
<dbReference type="SUPFAM" id="SSF101936">
    <property type="entry name" value="DNA-binding pseudobarrel domain"/>
    <property type="match status" value="1"/>
</dbReference>
<feature type="region of interest" description="Disordered" evidence="6">
    <location>
        <begin position="47"/>
        <end position="80"/>
    </location>
</feature>
<dbReference type="AlphaFoldDB" id="A0A7J7CDE7"/>
<keyword evidence="2" id="KW-0805">Transcription regulation</keyword>
<keyword evidence="9" id="KW-1185">Reference proteome</keyword>
<evidence type="ECO:0000256" key="5">
    <source>
        <dbReference type="ARBA" id="ARBA00023242"/>
    </source>
</evidence>
<evidence type="ECO:0000313" key="8">
    <source>
        <dbReference type="EMBL" id="KAF5732110.1"/>
    </source>
</evidence>
<evidence type="ECO:0000256" key="6">
    <source>
        <dbReference type="SAM" id="MobiDB-lite"/>
    </source>
</evidence>
<evidence type="ECO:0000259" key="7">
    <source>
        <dbReference type="SMART" id="SM01019"/>
    </source>
</evidence>
<accession>A0A7J7CDE7</accession>
<gene>
    <name evidence="8" type="ORF">HS088_TW18G00799</name>
</gene>
<dbReference type="GO" id="GO:0005634">
    <property type="term" value="C:nucleus"/>
    <property type="evidence" value="ECO:0007669"/>
    <property type="project" value="UniProtKB-SubCell"/>
</dbReference>
<dbReference type="CDD" id="cd10017">
    <property type="entry name" value="B3_DNA"/>
    <property type="match status" value="1"/>
</dbReference>
<evidence type="ECO:0000313" key="9">
    <source>
        <dbReference type="Proteomes" id="UP000593562"/>
    </source>
</evidence>
<proteinExistence type="predicted"/>
<protein>
    <recommendedName>
        <fullName evidence="7">TF-B3 domain-containing protein</fullName>
    </recommendedName>
</protein>
<keyword evidence="4" id="KW-0804">Transcription</keyword>
<dbReference type="InParanoid" id="A0A7J7CDE7"/>
<comment type="caution">
    <text evidence="8">The sequence shown here is derived from an EMBL/GenBank/DDBJ whole genome shotgun (WGS) entry which is preliminary data.</text>
</comment>
<dbReference type="EMBL" id="JAAARO010000018">
    <property type="protein sequence ID" value="KAF5732110.1"/>
    <property type="molecule type" value="Genomic_DNA"/>
</dbReference>
<dbReference type="InterPro" id="IPR005508">
    <property type="entry name" value="At2g31720-like"/>
</dbReference>
<organism evidence="8 9">
    <name type="scientific">Tripterygium wilfordii</name>
    <name type="common">Thunder God vine</name>
    <dbReference type="NCBI Taxonomy" id="458696"/>
    <lineage>
        <taxon>Eukaryota</taxon>
        <taxon>Viridiplantae</taxon>
        <taxon>Streptophyta</taxon>
        <taxon>Embryophyta</taxon>
        <taxon>Tracheophyta</taxon>
        <taxon>Spermatophyta</taxon>
        <taxon>Magnoliopsida</taxon>
        <taxon>eudicotyledons</taxon>
        <taxon>Gunneridae</taxon>
        <taxon>Pentapetalae</taxon>
        <taxon>rosids</taxon>
        <taxon>fabids</taxon>
        <taxon>Celastrales</taxon>
        <taxon>Celastraceae</taxon>
        <taxon>Tripterygium</taxon>
    </lineage>
</organism>
<dbReference type="PANTHER" id="PTHR31541:SF28">
    <property type="entry name" value="TF-B3 DOMAIN-CONTAINING PROTEIN"/>
    <property type="match status" value="1"/>
</dbReference>
<dbReference type="InterPro" id="IPR003340">
    <property type="entry name" value="B3_DNA-bd"/>
</dbReference>
<sequence>MKKSSMEDMKEEGYPEEYRRIGEAALLLCTWKHTKLDPKEAMELEQLKKKYLGTKPEVPASHPSPPPPPPPPAVPLQQDLNLLPGYNPPDILSLPALEGIIGSNCSKPFEKQLTPSDVEDGQSRLAIHISTVKELKKLLNEDESLSDGIPVTVYDVNGKEFNMEFKVWASKLHVLTGGWKTFCHHHKLIQDKDFVTLRMFRHVQTQKICFLITSRRVPDAEPTTHKRKVKTKVAPSKQTKTSSR</sequence>